<evidence type="ECO:0000313" key="2">
    <source>
        <dbReference type="EMBL" id="GMA96837.1"/>
    </source>
</evidence>
<dbReference type="EMBL" id="BSVB01000001">
    <property type="protein sequence ID" value="GMA96837.1"/>
    <property type="molecule type" value="Genomic_DNA"/>
</dbReference>
<comment type="caution">
    <text evidence="2">The sequence shown here is derived from an EMBL/GenBank/DDBJ whole genome shotgun (WGS) entry which is preliminary data.</text>
</comment>
<name>A0ABQ6K837_9MICO</name>
<gene>
    <name evidence="2" type="ORF">GCM10025881_36610</name>
</gene>
<organism evidence="2 3">
    <name type="scientific">Pseudolysinimonas kribbensis</name>
    <dbReference type="NCBI Taxonomy" id="433641"/>
    <lineage>
        <taxon>Bacteria</taxon>
        <taxon>Bacillati</taxon>
        <taxon>Actinomycetota</taxon>
        <taxon>Actinomycetes</taxon>
        <taxon>Micrococcales</taxon>
        <taxon>Microbacteriaceae</taxon>
        <taxon>Pseudolysinimonas</taxon>
    </lineage>
</organism>
<evidence type="ECO:0000259" key="1">
    <source>
        <dbReference type="Pfam" id="PF07859"/>
    </source>
</evidence>
<dbReference type="Proteomes" id="UP001157034">
    <property type="component" value="Unassembled WGS sequence"/>
</dbReference>
<reference evidence="3" key="1">
    <citation type="journal article" date="2019" name="Int. J. Syst. Evol. Microbiol.">
        <title>The Global Catalogue of Microorganisms (GCM) 10K type strain sequencing project: providing services to taxonomists for standard genome sequencing and annotation.</title>
        <authorList>
            <consortium name="The Broad Institute Genomics Platform"/>
            <consortium name="The Broad Institute Genome Sequencing Center for Infectious Disease"/>
            <person name="Wu L."/>
            <person name="Ma J."/>
        </authorList>
    </citation>
    <scope>NUCLEOTIDE SEQUENCE [LARGE SCALE GENOMIC DNA]</scope>
    <source>
        <strain evidence="3">NBRC 108894</strain>
    </source>
</reference>
<feature type="domain" description="Alpha/beta hydrolase fold-3" evidence="1">
    <location>
        <begin position="23"/>
        <end position="70"/>
    </location>
</feature>
<dbReference type="InterPro" id="IPR013094">
    <property type="entry name" value="AB_hydrolase_3"/>
</dbReference>
<protein>
    <recommendedName>
        <fullName evidence="1">Alpha/beta hydrolase fold-3 domain-containing protein</fullName>
    </recommendedName>
</protein>
<evidence type="ECO:0000313" key="3">
    <source>
        <dbReference type="Proteomes" id="UP001157034"/>
    </source>
</evidence>
<accession>A0ABQ6K837</accession>
<dbReference type="Gene3D" id="3.40.50.1820">
    <property type="entry name" value="alpha/beta hydrolase"/>
    <property type="match status" value="1"/>
</dbReference>
<keyword evidence="3" id="KW-1185">Reference proteome</keyword>
<dbReference type="SUPFAM" id="SSF53474">
    <property type="entry name" value="alpha/beta-Hydrolases"/>
    <property type="match status" value="1"/>
</dbReference>
<sequence>MYTRFIREPLDRAPAAAIPGVVAPDGLPPVMIVASEIDGLRPSAQAYAELLSAHGIEHEYIVEPGVRHGHLNQPDEPAALTTLDRFSRWLDAHS</sequence>
<dbReference type="InterPro" id="IPR029058">
    <property type="entry name" value="AB_hydrolase_fold"/>
</dbReference>
<proteinExistence type="predicted"/>
<dbReference type="Pfam" id="PF07859">
    <property type="entry name" value="Abhydrolase_3"/>
    <property type="match status" value="1"/>
</dbReference>